<reference evidence="2 3" key="1">
    <citation type="submission" date="2024-01" db="EMBL/GenBank/DDBJ databases">
        <authorList>
            <person name="Waweru B."/>
        </authorList>
    </citation>
    <scope>NUCLEOTIDE SEQUENCE [LARGE SCALE GENOMIC DNA]</scope>
</reference>
<evidence type="ECO:0000313" key="3">
    <source>
        <dbReference type="Proteomes" id="UP001314170"/>
    </source>
</evidence>
<keyword evidence="1" id="KW-0732">Signal</keyword>
<dbReference type="Proteomes" id="UP001314170">
    <property type="component" value="Unassembled WGS sequence"/>
</dbReference>
<dbReference type="EMBL" id="CAWUPB010001195">
    <property type="protein sequence ID" value="CAK7355465.1"/>
    <property type="molecule type" value="Genomic_DNA"/>
</dbReference>
<evidence type="ECO:0000313" key="2">
    <source>
        <dbReference type="EMBL" id="CAK7355465.1"/>
    </source>
</evidence>
<organism evidence="2 3">
    <name type="scientific">Dovyalis caffra</name>
    <dbReference type="NCBI Taxonomy" id="77055"/>
    <lineage>
        <taxon>Eukaryota</taxon>
        <taxon>Viridiplantae</taxon>
        <taxon>Streptophyta</taxon>
        <taxon>Embryophyta</taxon>
        <taxon>Tracheophyta</taxon>
        <taxon>Spermatophyta</taxon>
        <taxon>Magnoliopsida</taxon>
        <taxon>eudicotyledons</taxon>
        <taxon>Gunneridae</taxon>
        <taxon>Pentapetalae</taxon>
        <taxon>rosids</taxon>
        <taxon>fabids</taxon>
        <taxon>Malpighiales</taxon>
        <taxon>Salicaceae</taxon>
        <taxon>Flacourtieae</taxon>
        <taxon>Dovyalis</taxon>
    </lineage>
</organism>
<proteinExistence type="predicted"/>
<protein>
    <submittedName>
        <fullName evidence="2">Uncharacterized protein</fullName>
    </submittedName>
</protein>
<feature type="signal peptide" evidence="1">
    <location>
        <begin position="1"/>
        <end position="17"/>
    </location>
</feature>
<accession>A0AAV1SNB7</accession>
<evidence type="ECO:0000256" key="1">
    <source>
        <dbReference type="SAM" id="SignalP"/>
    </source>
</evidence>
<gene>
    <name evidence="2" type="ORF">DCAF_LOCUS25725</name>
</gene>
<keyword evidence="3" id="KW-1185">Reference proteome</keyword>
<name>A0AAV1SNB7_9ROSI</name>
<sequence length="114" mass="12669">MFLVSLTLSRLFRLSFPFEADEVTQQPTVVARAFRRSPGGSPRILPNFGICLSVYLSSLFGMDELDTPFVKAPFVKARGEDLLEFYPTLLSSKCLTVFTLRGGSSRILPNFATV</sequence>
<comment type="caution">
    <text evidence="2">The sequence shown here is derived from an EMBL/GenBank/DDBJ whole genome shotgun (WGS) entry which is preliminary data.</text>
</comment>
<feature type="chain" id="PRO_5043415823" evidence="1">
    <location>
        <begin position="18"/>
        <end position="114"/>
    </location>
</feature>
<dbReference type="AlphaFoldDB" id="A0AAV1SNB7"/>